<dbReference type="STRING" id="1423758.FC41_GL001480"/>
<dbReference type="PATRIC" id="fig|1423758.3.peg.1497"/>
<comment type="caution">
    <text evidence="1">The sequence shown here is derived from an EMBL/GenBank/DDBJ whole genome shotgun (WGS) entry which is preliminary data.</text>
</comment>
<organism evidence="1 2">
    <name type="scientific">Lactobacillus hominis DSM 23910 = CRBIP 24.179</name>
    <dbReference type="NCBI Taxonomy" id="1423758"/>
    <lineage>
        <taxon>Bacteria</taxon>
        <taxon>Bacillati</taxon>
        <taxon>Bacillota</taxon>
        <taxon>Bacilli</taxon>
        <taxon>Lactobacillales</taxon>
        <taxon>Lactobacillaceae</taxon>
        <taxon>Lactobacillus</taxon>
    </lineage>
</organism>
<dbReference type="GeneID" id="82846885"/>
<name>I7KGX5_9LACO</name>
<reference evidence="1 2" key="1">
    <citation type="submission" date="2012-06" db="EMBL/GenBank/DDBJ databases">
        <title>Draft Genome Sequence of Lactobacillus hominis Strain CRBIP 24.179T, isolated from human intestine.</title>
        <authorList>
            <person name="Cousin S."/>
            <person name="Ma L."/>
            <person name="Bizet C."/>
            <person name="Loux V."/>
            <person name="Bouchier C."/>
            <person name="Clermont D."/>
            <person name="Creno S."/>
        </authorList>
    </citation>
    <scope>NUCLEOTIDE SEQUENCE [LARGE SCALE GENOMIC DNA]</scope>
    <source>
        <strain evidence="2">CRBIP 24.179T</strain>
    </source>
</reference>
<dbReference type="Proteomes" id="UP000009320">
    <property type="component" value="Unassembled WGS sequence"/>
</dbReference>
<evidence type="ECO:0000313" key="1">
    <source>
        <dbReference type="EMBL" id="CCI81645.1"/>
    </source>
</evidence>
<sequence length="104" mass="11626">MIKEIMTSEGNYFKELNGQRAVPTSDVNYVPYQTDLTASTPTNALYIDSIQVYGRANLNNNKGYIAKIGSQWGFVYENAVRLVGGVKSTFIKLLHRFSLRGVVC</sequence>
<dbReference type="EMBL" id="CAKE01000004">
    <property type="protein sequence ID" value="CCI81645.1"/>
    <property type="molecule type" value="Genomic_DNA"/>
</dbReference>
<accession>I7KGX5</accession>
<dbReference type="RefSeq" id="WP_008470482.1">
    <property type="nucleotide sequence ID" value="NZ_AYZP01000033.1"/>
</dbReference>
<proteinExistence type="predicted"/>
<dbReference type="AlphaFoldDB" id="I7KGX5"/>
<keyword evidence="2" id="KW-1185">Reference proteome</keyword>
<protein>
    <submittedName>
        <fullName evidence="1">Uncharacterized protein</fullName>
    </submittedName>
</protein>
<gene>
    <name evidence="1" type="ORF">BN55_09575</name>
</gene>
<evidence type="ECO:0000313" key="2">
    <source>
        <dbReference type="Proteomes" id="UP000009320"/>
    </source>
</evidence>